<feature type="compositionally biased region" description="Low complexity" evidence="1">
    <location>
        <begin position="252"/>
        <end position="267"/>
    </location>
</feature>
<evidence type="ECO:0008006" key="5">
    <source>
        <dbReference type="Google" id="ProtNLM"/>
    </source>
</evidence>
<evidence type="ECO:0000256" key="1">
    <source>
        <dbReference type="SAM" id="MobiDB-lite"/>
    </source>
</evidence>
<feature type="compositionally biased region" description="Basic and acidic residues" evidence="1">
    <location>
        <begin position="603"/>
        <end position="614"/>
    </location>
</feature>
<feature type="compositionally biased region" description="Polar residues" evidence="1">
    <location>
        <begin position="184"/>
        <end position="193"/>
    </location>
</feature>
<feature type="region of interest" description="Disordered" evidence="1">
    <location>
        <begin position="517"/>
        <end position="651"/>
    </location>
</feature>
<feature type="region of interest" description="Disordered" evidence="1">
    <location>
        <begin position="184"/>
        <end position="268"/>
    </location>
</feature>
<keyword evidence="2" id="KW-0472">Membrane</keyword>
<keyword evidence="2" id="KW-0812">Transmembrane</keyword>
<dbReference type="EMBL" id="WIQZ01000057">
    <property type="protein sequence ID" value="KAF3130046.1"/>
    <property type="molecule type" value="Genomic_DNA"/>
</dbReference>
<feature type="transmembrane region" description="Helical" evidence="2">
    <location>
        <begin position="272"/>
        <end position="295"/>
    </location>
</feature>
<feature type="compositionally biased region" description="Low complexity" evidence="1">
    <location>
        <begin position="517"/>
        <end position="529"/>
    </location>
</feature>
<evidence type="ECO:0000313" key="4">
    <source>
        <dbReference type="Proteomes" id="UP000480548"/>
    </source>
</evidence>
<sequence>MESGWAFRTTPPKERRNPKLWCVFIDPSGFNDLWTTGLSGDKDEVNSRRVGGRRRFKNQIQKQASYPRFRNITPFLLLGLQEQTVACKSREKELERKEKTTIRWFDLSHNSMATAAARDDSMLQLPRRLLRKSQLRVKSIRQARDTIQQHIQPRQDVPEGVAVTTLILTETLATPSATFTQILTLPPSTSISQPERIPSTDDFNTHMPEPEPVPTSSISAGMQTSVPNSATVRTSMGRTVTTPSPTATAERGPASTTAAASGSSSPGIDTKALVPAIVGGAIFLIIVAFLLGYCIRRRGNRAQEDSDPEGVNEIERGYDENGEGGAYGTAGSRRPNEKQPPQATSRGVPDINVDSSHARNRSLSKGTSQSKEGLLQSDYGKLGPNGTYTSEPEKRHAIAMFRRSTAQDSATIPHHLRHLRPESVSTDGPRSPGLNNISDEGEHFHRAVPMADRISKIGMALSTSDKSVQDDNISAVIQDTTRQPELPRSIFQQNNTMYFEDTPPLYSLPQGTYFGAGAAGAKPGPSSSARDPPPEFGTVGSGHSSNQSRFAGRSDIATPSPPGTPTRSSRDQDRDPSTSSRRSSRRGSGIFGLASATMASGTDVRRTRPKSWDRKSRRWDKKRNSRGRGLGIPAGLEKRKGNKSRSRSRNNAMWTAWFDSSSEGEDNDLEDVVEPIPLPGGIVTSKSQNQRKKRVIFNSTSDISEIPTVSSARTLTNSQ</sequence>
<dbReference type="Proteomes" id="UP000480548">
    <property type="component" value="Unassembled WGS sequence"/>
</dbReference>
<proteinExistence type="predicted"/>
<feature type="compositionally biased region" description="Polar residues" evidence="1">
    <location>
        <begin position="361"/>
        <end position="371"/>
    </location>
</feature>
<evidence type="ECO:0000256" key="2">
    <source>
        <dbReference type="SAM" id="Phobius"/>
    </source>
</evidence>
<gene>
    <name evidence="3" type="ORF">TWF703_008385</name>
</gene>
<organism evidence="3 4">
    <name type="scientific">Orbilia oligospora</name>
    <name type="common">Nematode-trapping fungus</name>
    <name type="synonym">Arthrobotrys oligospora</name>
    <dbReference type="NCBI Taxonomy" id="2813651"/>
    <lineage>
        <taxon>Eukaryota</taxon>
        <taxon>Fungi</taxon>
        <taxon>Dikarya</taxon>
        <taxon>Ascomycota</taxon>
        <taxon>Pezizomycotina</taxon>
        <taxon>Orbiliomycetes</taxon>
        <taxon>Orbiliales</taxon>
        <taxon>Orbiliaceae</taxon>
        <taxon>Orbilia</taxon>
    </lineage>
</organism>
<feature type="region of interest" description="Disordered" evidence="1">
    <location>
        <begin position="301"/>
        <end position="390"/>
    </location>
</feature>
<keyword evidence="2" id="KW-1133">Transmembrane helix</keyword>
<reference evidence="3 4" key="1">
    <citation type="submission" date="2019-06" db="EMBL/GenBank/DDBJ databases">
        <authorList>
            <person name="Palmer J.M."/>
        </authorList>
    </citation>
    <scope>NUCLEOTIDE SEQUENCE [LARGE SCALE GENOMIC DNA]</scope>
    <source>
        <strain evidence="3 4">TWF703</strain>
    </source>
</reference>
<feature type="compositionally biased region" description="Polar residues" evidence="1">
    <location>
        <begin position="214"/>
        <end position="247"/>
    </location>
</feature>
<evidence type="ECO:0000313" key="3">
    <source>
        <dbReference type="EMBL" id="KAF3130046.1"/>
    </source>
</evidence>
<accession>A0A7C8NSU7</accession>
<dbReference type="AlphaFoldDB" id="A0A7C8NSU7"/>
<protein>
    <recommendedName>
        <fullName evidence="5">Mid2 domain-containing protein</fullName>
    </recommendedName>
</protein>
<feature type="compositionally biased region" description="Basic residues" evidence="1">
    <location>
        <begin position="615"/>
        <end position="626"/>
    </location>
</feature>
<comment type="caution">
    <text evidence="3">The sequence shown here is derived from an EMBL/GenBank/DDBJ whole genome shotgun (WGS) entry which is preliminary data.</text>
</comment>
<name>A0A7C8NSU7_ORBOL</name>